<reference evidence="2 3" key="1">
    <citation type="submission" date="2019-11" db="EMBL/GenBank/DDBJ databases">
        <title>Whole genome sequence of Oryza granulata.</title>
        <authorList>
            <person name="Li W."/>
        </authorList>
    </citation>
    <scope>NUCLEOTIDE SEQUENCE [LARGE SCALE GENOMIC DNA]</scope>
    <source>
        <strain evidence="3">cv. Menghai</strain>
        <tissue evidence="2">Leaf</tissue>
    </source>
</reference>
<feature type="compositionally biased region" description="Basic and acidic residues" evidence="1">
    <location>
        <begin position="38"/>
        <end position="64"/>
    </location>
</feature>
<feature type="region of interest" description="Disordered" evidence="1">
    <location>
        <begin position="1"/>
        <end position="64"/>
    </location>
</feature>
<organism evidence="2 3">
    <name type="scientific">Oryza meyeriana var. granulata</name>
    <dbReference type="NCBI Taxonomy" id="110450"/>
    <lineage>
        <taxon>Eukaryota</taxon>
        <taxon>Viridiplantae</taxon>
        <taxon>Streptophyta</taxon>
        <taxon>Embryophyta</taxon>
        <taxon>Tracheophyta</taxon>
        <taxon>Spermatophyta</taxon>
        <taxon>Magnoliopsida</taxon>
        <taxon>Liliopsida</taxon>
        <taxon>Poales</taxon>
        <taxon>Poaceae</taxon>
        <taxon>BOP clade</taxon>
        <taxon>Oryzoideae</taxon>
        <taxon>Oryzeae</taxon>
        <taxon>Oryzinae</taxon>
        <taxon>Oryza</taxon>
        <taxon>Oryza meyeriana</taxon>
    </lineage>
</organism>
<comment type="caution">
    <text evidence="2">The sequence shown here is derived from an EMBL/GenBank/DDBJ whole genome shotgun (WGS) entry which is preliminary data.</text>
</comment>
<dbReference type="EMBL" id="SPHZ02000009">
    <property type="protein sequence ID" value="KAF0901189.1"/>
    <property type="molecule type" value="Genomic_DNA"/>
</dbReference>
<proteinExistence type="predicted"/>
<feature type="compositionally biased region" description="Basic and acidic residues" evidence="1">
    <location>
        <begin position="14"/>
        <end position="25"/>
    </location>
</feature>
<sequence length="108" mass="11692">MAVAQTEWLAPAKGGERGEHFERLGSARIRSTAGCHGNGERERGVDDDDGHSGSRELACDGEKRVEGRGRSAVVAWRSAKQNRQRCAATLGSDEVKNRGKTTRTATRV</sequence>
<name>A0A6G1CM15_9ORYZ</name>
<dbReference type="Proteomes" id="UP000479710">
    <property type="component" value="Unassembled WGS sequence"/>
</dbReference>
<protein>
    <submittedName>
        <fullName evidence="2">Uncharacterized protein</fullName>
    </submittedName>
</protein>
<feature type="region of interest" description="Disordered" evidence="1">
    <location>
        <begin position="87"/>
        <end position="108"/>
    </location>
</feature>
<keyword evidence="3" id="KW-1185">Reference proteome</keyword>
<evidence type="ECO:0000313" key="3">
    <source>
        <dbReference type="Proteomes" id="UP000479710"/>
    </source>
</evidence>
<evidence type="ECO:0000256" key="1">
    <source>
        <dbReference type="SAM" id="MobiDB-lite"/>
    </source>
</evidence>
<evidence type="ECO:0000313" key="2">
    <source>
        <dbReference type="EMBL" id="KAF0901189.1"/>
    </source>
</evidence>
<accession>A0A6G1CM15</accession>
<gene>
    <name evidence="2" type="ORF">E2562_038312</name>
</gene>
<dbReference type="AlphaFoldDB" id="A0A6G1CM15"/>